<name>A0A812W5R4_SYMPI</name>
<keyword evidence="2" id="KW-0645">Protease</keyword>
<dbReference type="PANTHER" id="PTHR12378:SF80">
    <property type="entry name" value="IP06716P-RELATED"/>
    <property type="match status" value="1"/>
</dbReference>
<dbReference type="GO" id="GO:0016579">
    <property type="term" value="P:protein deubiquitination"/>
    <property type="evidence" value="ECO:0007669"/>
    <property type="project" value="TreeGrafter"/>
</dbReference>
<dbReference type="InterPro" id="IPR008580">
    <property type="entry name" value="PPPDE_dom"/>
</dbReference>
<organism evidence="6 7">
    <name type="scientific">Symbiodinium pilosum</name>
    <name type="common">Dinoflagellate</name>
    <dbReference type="NCBI Taxonomy" id="2952"/>
    <lineage>
        <taxon>Eukaryota</taxon>
        <taxon>Sar</taxon>
        <taxon>Alveolata</taxon>
        <taxon>Dinophyceae</taxon>
        <taxon>Suessiales</taxon>
        <taxon>Symbiodiniaceae</taxon>
        <taxon>Symbiodinium</taxon>
    </lineage>
</organism>
<dbReference type="AlphaFoldDB" id="A0A812W5R4"/>
<evidence type="ECO:0000259" key="5">
    <source>
        <dbReference type="PROSITE" id="PS51858"/>
    </source>
</evidence>
<sequence length="518" mass="57708">MQLAHQSVASRIPPPWAEVALSIYELHGTSALNLLTRAADMGGAYHVGVEVYWLEWSFGWCEEGSGVYMVFPQQSTLGTFRERVPLGRTPLTPEEVFRVLDKMRQELPGSNYDLLRCNCAHFSVSFVKRLRVSEAPSWVNSLANVGEHLVAQLGMAGAQAAAAAATPAESDRVAPRYVRFGDDDELEDLAGDGDDQALRELAWRRAQAFVFEKSAEAERDARSLDLAMELKWNPTTDDSTETARRVSDMLQDPRLMQALAEASAAGFGLPCPFLQQKEEAGWSLLGDDESEDELEEDGHCGNLQVCKLLKGQGRLVTTRIRLRGKALDDKGAAPAWRGARFREALRQAVAPKRGLSIRWAAGMPQIIANLETVTAPDQALFGCRVETSCGPYGGKVLHSQQRPTTPVVSSKGAQGSRAARGRPPNAGGRGLELWRWQQEQQELWNAQREQMPRWRWQVQQLQVKPRTLSAERGPRLQDPEVMQFEPTGDKVQESLLRLQKIQQLDHMRRAAQLAPRRS</sequence>
<feature type="region of interest" description="Disordered" evidence="4">
    <location>
        <begin position="396"/>
        <end position="428"/>
    </location>
</feature>
<feature type="compositionally biased region" description="Polar residues" evidence="4">
    <location>
        <begin position="398"/>
        <end position="413"/>
    </location>
</feature>
<dbReference type="Proteomes" id="UP000649617">
    <property type="component" value="Unassembled WGS sequence"/>
</dbReference>
<dbReference type="GO" id="GO:0006508">
    <property type="term" value="P:proteolysis"/>
    <property type="evidence" value="ECO:0007669"/>
    <property type="project" value="UniProtKB-KW"/>
</dbReference>
<evidence type="ECO:0000313" key="7">
    <source>
        <dbReference type="Proteomes" id="UP000649617"/>
    </source>
</evidence>
<dbReference type="SMART" id="SM01179">
    <property type="entry name" value="DUF862"/>
    <property type="match status" value="1"/>
</dbReference>
<evidence type="ECO:0000313" key="6">
    <source>
        <dbReference type="EMBL" id="CAE7671972.1"/>
    </source>
</evidence>
<evidence type="ECO:0000256" key="3">
    <source>
        <dbReference type="ARBA" id="ARBA00022801"/>
    </source>
</evidence>
<dbReference type="PANTHER" id="PTHR12378">
    <property type="entry name" value="DESUMOYLATING ISOPEPTIDASE"/>
    <property type="match status" value="1"/>
</dbReference>
<dbReference type="PROSITE" id="PS51858">
    <property type="entry name" value="PPPDE"/>
    <property type="match status" value="1"/>
</dbReference>
<protein>
    <submittedName>
        <fullName evidence="6">Desi2 protein</fullName>
    </submittedName>
</protein>
<keyword evidence="3" id="KW-0378">Hydrolase</keyword>
<dbReference type="GO" id="GO:0101005">
    <property type="term" value="F:deubiquitinase activity"/>
    <property type="evidence" value="ECO:0007669"/>
    <property type="project" value="TreeGrafter"/>
</dbReference>
<dbReference type="Gene3D" id="3.90.1720.30">
    <property type="entry name" value="PPPDE domains"/>
    <property type="match status" value="1"/>
</dbReference>
<accession>A0A812W5R4</accession>
<comment type="similarity">
    <text evidence="1">Belongs to the DeSI family.</text>
</comment>
<proteinExistence type="inferred from homology"/>
<evidence type="ECO:0000256" key="2">
    <source>
        <dbReference type="ARBA" id="ARBA00022670"/>
    </source>
</evidence>
<comment type="caution">
    <text evidence="6">The sequence shown here is derived from an EMBL/GenBank/DDBJ whole genome shotgun (WGS) entry which is preliminary data.</text>
</comment>
<dbReference type="InterPro" id="IPR042266">
    <property type="entry name" value="PPPDE_sf"/>
</dbReference>
<dbReference type="OrthoDB" id="412286at2759"/>
<feature type="domain" description="PPPDE" evidence="5">
    <location>
        <begin position="17"/>
        <end position="154"/>
    </location>
</feature>
<dbReference type="Pfam" id="PF05903">
    <property type="entry name" value="Peptidase_C97"/>
    <property type="match status" value="1"/>
</dbReference>
<evidence type="ECO:0000256" key="1">
    <source>
        <dbReference type="ARBA" id="ARBA00008140"/>
    </source>
</evidence>
<evidence type="ECO:0000256" key="4">
    <source>
        <dbReference type="SAM" id="MobiDB-lite"/>
    </source>
</evidence>
<feature type="compositionally biased region" description="Low complexity" evidence="4">
    <location>
        <begin position="417"/>
        <end position="428"/>
    </location>
</feature>
<reference evidence="6" key="1">
    <citation type="submission" date="2021-02" db="EMBL/GenBank/DDBJ databases">
        <authorList>
            <person name="Dougan E. K."/>
            <person name="Rhodes N."/>
            <person name="Thang M."/>
            <person name="Chan C."/>
        </authorList>
    </citation>
    <scope>NUCLEOTIDE SEQUENCE</scope>
</reference>
<keyword evidence="7" id="KW-1185">Reference proteome</keyword>
<gene>
    <name evidence="6" type="primary">desi2</name>
    <name evidence="6" type="ORF">SPIL2461_LOCUS18551</name>
</gene>
<dbReference type="EMBL" id="CAJNIZ010043894">
    <property type="protein sequence ID" value="CAE7671972.1"/>
    <property type="molecule type" value="Genomic_DNA"/>
</dbReference>